<keyword evidence="1 3" id="KW-0378">Hydrolase</keyword>
<sequence>MMNLPLLYWASREIEDPRYRLIAEIHADTVLREFVQADGSVHHIVSFDPETGERRGALAGQGYAADSAWSRGAAWALYGFALSYTYTGKDKYLAAAQKAARFFLDHLPADLVPYWDFRLPADAEEMPKDSSAAAIAASGLMELAFSLQGGEGGRGKRTSRRPKACFVRCMKTMARGMRTKKGCCSMRPAITLRRSAWTRRLSMEITILPKRCLS</sequence>
<dbReference type="InterPro" id="IPR008928">
    <property type="entry name" value="6-hairpin_glycosidase_sf"/>
</dbReference>
<organism evidence="3 4">
    <name type="scientific">Cohnella rhizosphaerae</name>
    <dbReference type="NCBI Taxonomy" id="1457232"/>
    <lineage>
        <taxon>Bacteria</taxon>
        <taxon>Bacillati</taxon>
        <taxon>Bacillota</taxon>
        <taxon>Bacilli</taxon>
        <taxon>Bacillales</taxon>
        <taxon>Paenibacillaceae</taxon>
        <taxon>Cohnella</taxon>
    </lineage>
</organism>
<dbReference type="InterPro" id="IPR012341">
    <property type="entry name" value="6hp_glycosidase-like_sf"/>
</dbReference>
<dbReference type="InterPro" id="IPR052369">
    <property type="entry name" value="UG_Glycosaminoglycan_Hydrolase"/>
</dbReference>
<dbReference type="PANTHER" id="PTHR36845:SF1">
    <property type="entry name" value="HYDROLASE, PUTATIVE (AFU_ORTHOLOGUE AFUA_7G05090)-RELATED"/>
    <property type="match status" value="1"/>
</dbReference>
<keyword evidence="4" id="KW-1185">Reference proteome</keyword>
<dbReference type="RefSeq" id="WP_277530904.1">
    <property type="nucleotide sequence ID" value="NZ_JAPDIA010000003.1"/>
</dbReference>
<evidence type="ECO:0000256" key="2">
    <source>
        <dbReference type="ARBA" id="ARBA00038358"/>
    </source>
</evidence>
<dbReference type="Gene3D" id="1.50.10.10">
    <property type="match status" value="1"/>
</dbReference>
<dbReference type="GO" id="GO:0000272">
    <property type="term" value="P:polysaccharide catabolic process"/>
    <property type="evidence" value="ECO:0007669"/>
    <property type="project" value="TreeGrafter"/>
</dbReference>
<evidence type="ECO:0000313" key="3">
    <source>
        <dbReference type="EMBL" id="MDG0809547.1"/>
    </source>
</evidence>
<dbReference type="GO" id="GO:0052757">
    <property type="term" value="F:chondroitin hydrolase activity"/>
    <property type="evidence" value="ECO:0007669"/>
    <property type="project" value="TreeGrafter"/>
</dbReference>
<protein>
    <submittedName>
        <fullName evidence="3">Glycoside hydrolase family 88 protein</fullName>
    </submittedName>
</protein>
<name>A0A9X4QTJ9_9BACL</name>
<dbReference type="PANTHER" id="PTHR36845">
    <property type="entry name" value="HYDROLASE, PUTATIVE (AFU_ORTHOLOGUE AFUA_7G05090)-RELATED"/>
    <property type="match status" value="1"/>
</dbReference>
<dbReference type="Proteomes" id="UP001153404">
    <property type="component" value="Unassembled WGS sequence"/>
</dbReference>
<comment type="similarity">
    <text evidence="2">Belongs to the glycosyl hydrolase 88 family.</text>
</comment>
<dbReference type="EMBL" id="JAPDIA010000003">
    <property type="protein sequence ID" value="MDG0809547.1"/>
    <property type="molecule type" value="Genomic_DNA"/>
</dbReference>
<accession>A0A9X4QTJ9</accession>
<evidence type="ECO:0000313" key="4">
    <source>
        <dbReference type="Proteomes" id="UP001153404"/>
    </source>
</evidence>
<reference evidence="3" key="1">
    <citation type="submission" date="2022-10" db="EMBL/GenBank/DDBJ databases">
        <title>Comparative genomic analysis of Cohnella hashimotonis sp. nov., isolated from the International Space Station.</title>
        <authorList>
            <person name="Simpson A."/>
            <person name="Venkateswaran K."/>
        </authorList>
    </citation>
    <scope>NUCLEOTIDE SEQUENCE</scope>
    <source>
        <strain evidence="3">DSM 28161</strain>
    </source>
</reference>
<dbReference type="SUPFAM" id="SSF48208">
    <property type="entry name" value="Six-hairpin glycosidases"/>
    <property type="match status" value="1"/>
</dbReference>
<evidence type="ECO:0000256" key="1">
    <source>
        <dbReference type="ARBA" id="ARBA00022801"/>
    </source>
</evidence>
<dbReference type="AlphaFoldDB" id="A0A9X4QTJ9"/>
<comment type="caution">
    <text evidence="3">The sequence shown here is derived from an EMBL/GenBank/DDBJ whole genome shotgun (WGS) entry which is preliminary data.</text>
</comment>
<gene>
    <name evidence="3" type="ORF">OMP40_09460</name>
</gene>
<proteinExistence type="inferred from homology"/>